<evidence type="ECO:0000256" key="1">
    <source>
        <dbReference type="SAM" id="MobiDB-lite"/>
    </source>
</evidence>
<dbReference type="Proteomes" id="UP000629619">
    <property type="component" value="Unassembled WGS sequence"/>
</dbReference>
<dbReference type="AlphaFoldDB" id="A0A919TN14"/>
<sequence length="72" mass="8363">MRPDCGPPPGRSAAEREELNRLRERGAEPEPARMRRTLRDCPGHAAYPYRWSDRAVSRSRRYARTAPAWDVK</sequence>
<evidence type="ECO:0000313" key="2">
    <source>
        <dbReference type="EMBL" id="GIF08257.1"/>
    </source>
</evidence>
<proteinExistence type="predicted"/>
<comment type="caution">
    <text evidence="2">The sequence shown here is derived from an EMBL/GenBank/DDBJ whole genome shotgun (WGS) entry which is preliminary data.</text>
</comment>
<reference evidence="2" key="1">
    <citation type="submission" date="2021-01" db="EMBL/GenBank/DDBJ databases">
        <title>Whole genome shotgun sequence of Actinoplanes siamensis NBRC 109076.</title>
        <authorList>
            <person name="Komaki H."/>
            <person name="Tamura T."/>
        </authorList>
    </citation>
    <scope>NUCLEOTIDE SEQUENCE</scope>
    <source>
        <strain evidence="2">NBRC 109076</strain>
    </source>
</reference>
<accession>A0A919TN14</accession>
<gene>
    <name evidence="2" type="ORF">Asi03nite_57950</name>
</gene>
<protein>
    <submittedName>
        <fullName evidence="2">Uncharacterized protein</fullName>
    </submittedName>
</protein>
<feature type="compositionally biased region" description="Pro residues" evidence="1">
    <location>
        <begin position="1"/>
        <end position="10"/>
    </location>
</feature>
<feature type="compositionally biased region" description="Basic and acidic residues" evidence="1">
    <location>
        <begin position="13"/>
        <end position="39"/>
    </location>
</feature>
<name>A0A919TN14_9ACTN</name>
<dbReference type="EMBL" id="BOMW01000060">
    <property type="protein sequence ID" value="GIF08257.1"/>
    <property type="molecule type" value="Genomic_DNA"/>
</dbReference>
<organism evidence="2 3">
    <name type="scientific">Actinoplanes siamensis</name>
    <dbReference type="NCBI Taxonomy" id="1223317"/>
    <lineage>
        <taxon>Bacteria</taxon>
        <taxon>Bacillati</taxon>
        <taxon>Actinomycetota</taxon>
        <taxon>Actinomycetes</taxon>
        <taxon>Micromonosporales</taxon>
        <taxon>Micromonosporaceae</taxon>
        <taxon>Actinoplanes</taxon>
    </lineage>
</organism>
<keyword evidence="3" id="KW-1185">Reference proteome</keyword>
<evidence type="ECO:0000313" key="3">
    <source>
        <dbReference type="Proteomes" id="UP000629619"/>
    </source>
</evidence>
<feature type="region of interest" description="Disordered" evidence="1">
    <location>
        <begin position="1"/>
        <end position="39"/>
    </location>
</feature>